<dbReference type="PANTHER" id="PTHR13803:SF39">
    <property type="entry name" value="SECRETORY 24AB, ISOFORM A"/>
    <property type="match status" value="1"/>
</dbReference>
<dbReference type="GO" id="GO:0000149">
    <property type="term" value="F:SNARE binding"/>
    <property type="evidence" value="ECO:0007669"/>
    <property type="project" value="TreeGrafter"/>
</dbReference>
<dbReference type="InterPro" id="IPR036175">
    <property type="entry name" value="Sec23/24_helical_dom_sf"/>
</dbReference>
<dbReference type="SUPFAM" id="SSF82754">
    <property type="entry name" value="C-terminal, gelsolin-like domain of Sec23/24"/>
    <property type="match status" value="1"/>
</dbReference>
<evidence type="ECO:0000259" key="1">
    <source>
        <dbReference type="Pfam" id="PF04815"/>
    </source>
</evidence>
<dbReference type="EMBL" id="JAIQCV010000002">
    <property type="protein sequence ID" value="KAH1121201.1"/>
    <property type="molecule type" value="Genomic_DNA"/>
</dbReference>
<dbReference type="InterPro" id="IPR050550">
    <property type="entry name" value="SEC23_SEC24_subfamily"/>
</dbReference>
<evidence type="ECO:0000313" key="4">
    <source>
        <dbReference type="Proteomes" id="UP000828251"/>
    </source>
</evidence>
<accession>A0A9D3WC00</accession>
<dbReference type="Pfam" id="PF04815">
    <property type="entry name" value="Sec23_helical"/>
    <property type="match status" value="1"/>
</dbReference>
<dbReference type="InterPro" id="IPR012990">
    <property type="entry name" value="Beta-sandwich_Sec23_24"/>
</dbReference>
<dbReference type="GO" id="GO:0006886">
    <property type="term" value="P:intracellular protein transport"/>
    <property type="evidence" value="ECO:0007669"/>
    <property type="project" value="InterPro"/>
</dbReference>
<proteinExistence type="predicted"/>
<dbReference type="OrthoDB" id="49016at2759"/>
<feature type="domain" description="Sec23/Sec24 helical" evidence="1">
    <location>
        <begin position="73"/>
        <end position="176"/>
    </location>
</feature>
<reference evidence="3 4" key="1">
    <citation type="journal article" date="2021" name="Plant Biotechnol. J.">
        <title>Multi-omics assisted identification of the key and species-specific regulatory components of drought-tolerant mechanisms in Gossypium stocksii.</title>
        <authorList>
            <person name="Yu D."/>
            <person name="Ke L."/>
            <person name="Zhang D."/>
            <person name="Wu Y."/>
            <person name="Sun Y."/>
            <person name="Mei J."/>
            <person name="Sun J."/>
            <person name="Sun Y."/>
        </authorList>
    </citation>
    <scope>NUCLEOTIDE SEQUENCE [LARGE SCALE GENOMIC DNA]</scope>
    <source>
        <strain evidence="4">cv. E1</strain>
        <tissue evidence="3">Leaf</tissue>
    </source>
</reference>
<evidence type="ECO:0000313" key="3">
    <source>
        <dbReference type="EMBL" id="KAH1121201.1"/>
    </source>
</evidence>
<dbReference type="PANTHER" id="PTHR13803">
    <property type="entry name" value="SEC24-RELATED PROTEIN"/>
    <property type="match status" value="1"/>
</dbReference>
<sequence length="291" mass="33441">MLRSTNLLALPDVDCDKAYAMQLSFEETLLKNQTIFFQVALLYIASCGERCIRVHTAAAPVVADLGAMYRLDDTFAIVSLLCRLGSLFTLTNKLEDARNSLQLKIVKTLREYRNLYAVRHQFGARMIYLESLKFLYLYRLAVSKSVPLKGGYADAQLDERCTAGFFMMALPVKKLLKLLYPNLIRIDEFLLKPSAQTDDFKNTMNRLPLVAESLDLRGLYIYDDGFYFVIWFGRMLSPDIAGNLLRPDFAAELSRVMLSRHDNEMSRMLMGILKKLRESNPSYYQLSYLVR</sequence>
<dbReference type="GO" id="GO:0008270">
    <property type="term" value="F:zinc ion binding"/>
    <property type="evidence" value="ECO:0007669"/>
    <property type="project" value="TreeGrafter"/>
</dbReference>
<name>A0A9D3WC00_9ROSI</name>
<comment type="caution">
    <text evidence="3">The sequence shown here is derived from an EMBL/GenBank/DDBJ whole genome shotgun (WGS) entry which is preliminary data.</text>
</comment>
<keyword evidence="4" id="KW-1185">Reference proteome</keyword>
<dbReference type="Proteomes" id="UP000828251">
    <property type="component" value="Unassembled WGS sequence"/>
</dbReference>
<evidence type="ECO:0000259" key="2">
    <source>
        <dbReference type="Pfam" id="PF08033"/>
    </source>
</evidence>
<gene>
    <name evidence="3" type="ORF">J1N35_004361</name>
</gene>
<dbReference type="InterPro" id="IPR036180">
    <property type="entry name" value="Gelsolin-like_dom_sf"/>
</dbReference>
<dbReference type="Gene3D" id="1.20.120.730">
    <property type="entry name" value="Sec23/Sec24 helical domain"/>
    <property type="match status" value="1"/>
</dbReference>
<dbReference type="GO" id="GO:0070971">
    <property type="term" value="C:endoplasmic reticulum exit site"/>
    <property type="evidence" value="ECO:0007669"/>
    <property type="project" value="TreeGrafter"/>
</dbReference>
<dbReference type="Pfam" id="PF08033">
    <property type="entry name" value="Sec23_BS"/>
    <property type="match status" value="1"/>
</dbReference>
<dbReference type="Gene3D" id="2.60.40.1670">
    <property type="entry name" value="beta-sandwich domain of Sec23/24"/>
    <property type="match status" value="1"/>
</dbReference>
<dbReference type="AlphaFoldDB" id="A0A9D3WC00"/>
<dbReference type="SUPFAM" id="SSF81811">
    <property type="entry name" value="Helical domain of Sec23/24"/>
    <property type="match status" value="1"/>
</dbReference>
<protein>
    <submittedName>
        <fullName evidence="3">Uncharacterized protein</fullName>
    </submittedName>
</protein>
<organism evidence="3 4">
    <name type="scientific">Gossypium stocksii</name>
    <dbReference type="NCBI Taxonomy" id="47602"/>
    <lineage>
        <taxon>Eukaryota</taxon>
        <taxon>Viridiplantae</taxon>
        <taxon>Streptophyta</taxon>
        <taxon>Embryophyta</taxon>
        <taxon>Tracheophyta</taxon>
        <taxon>Spermatophyta</taxon>
        <taxon>Magnoliopsida</taxon>
        <taxon>eudicotyledons</taxon>
        <taxon>Gunneridae</taxon>
        <taxon>Pentapetalae</taxon>
        <taxon>rosids</taxon>
        <taxon>malvids</taxon>
        <taxon>Malvales</taxon>
        <taxon>Malvaceae</taxon>
        <taxon>Malvoideae</taxon>
        <taxon>Gossypium</taxon>
    </lineage>
</organism>
<feature type="domain" description="Sec23/Sec24 beta-sandwich" evidence="2">
    <location>
        <begin position="4"/>
        <end position="62"/>
    </location>
</feature>
<dbReference type="GO" id="GO:0030127">
    <property type="term" value="C:COPII vesicle coat"/>
    <property type="evidence" value="ECO:0007669"/>
    <property type="project" value="InterPro"/>
</dbReference>
<dbReference type="SUPFAM" id="SSF81995">
    <property type="entry name" value="beta-sandwich domain of Sec23/24"/>
    <property type="match status" value="1"/>
</dbReference>
<dbReference type="InterPro" id="IPR006900">
    <property type="entry name" value="Sec23/24_helical_dom"/>
</dbReference>
<dbReference type="GO" id="GO:0090110">
    <property type="term" value="P:COPII-coated vesicle cargo loading"/>
    <property type="evidence" value="ECO:0007669"/>
    <property type="project" value="TreeGrafter"/>
</dbReference>